<keyword evidence="11 13" id="KW-0255">Endonuclease</keyword>
<dbReference type="FunFam" id="3.30.420.10:FF:000139">
    <property type="entry name" value="Ribonuclease HII"/>
    <property type="match status" value="1"/>
</dbReference>
<dbReference type="InterPro" id="IPR004649">
    <property type="entry name" value="RNase_H2_suA"/>
</dbReference>
<keyword evidence="13" id="KW-0464">Manganese</keyword>
<proteinExistence type="inferred from homology"/>
<dbReference type="GO" id="GO:0043137">
    <property type="term" value="P:DNA replication, removal of RNA primer"/>
    <property type="evidence" value="ECO:0007669"/>
    <property type="project" value="TreeGrafter"/>
</dbReference>
<feature type="region of interest" description="Disordered" evidence="16">
    <location>
        <begin position="186"/>
        <end position="212"/>
    </location>
</feature>
<keyword evidence="12 13" id="KW-0378">Hydrolase</keyword>
<evidence type="ECO:0000256" key="11">
    <source>
        <dbReference type="ARBA" id="ARBA00022759"/>
    </source>
</evidence>
<dbReference type="PROSITE" id="PS51975">
    <property type="entry name" value="RNASE_H_2"/>
    <property type="match status" value="1"/>
</dbReference>
<dbReference type="EMBL" id="CP001941">
    <property type="protein sequence ID" value="ADD08765.1"/>
    <property type="molecule type" value="Genomic_DNA"/>
</dbReference>
<comment type="similarity">
    <text evidence="5 13 15">Belongs to the RNase HII family.</text>
</comment>
<comment type="cofactor">
    <cofactor evidence="2">
        <name>Mg(2+)</name>
        <dbReference type="ChEBI" id="CHEBI:18420"/>
    </cofactor>
</comment>
<evidence type="ECO:0000256" key="5">
    <source>
        <dbReference type="ARBA" id="ARBA00007383"/>
    </source>
</evidence>
<keyword evidence="19" id="KW-1185">Reference proteome</keyword>
<dbReference type="InterPro" id="IPR023160">
    <property type="entry name" value="RNase_HII_hlx-loop-hlx_cap_dom"/>
</dbReference>
<dbReference type="GO" id="GO:0004523">
    <property type="term" value="F:RNA-DNA hybrid ribonuclease activity"/>
    <property type="evidence" value="ECO:0007669"/>
    <property type="project" value="UniProtKB-UniRule"/>
</dbReference>
<dbReference type="Gene3D" id="3.30.420.10">
    <property type="entry name" value="Ribonuclease H-like superfamily/Ribonuclease H"/>
    <property type="match status" value="1"/>
</dbReference>
<evidence type="ECO:0000256" key="13">
    <source>
        <dbReference type="HAMAP-Rule" id="MF_00052"/>
    </source>
</evidence>
<dbReference type="PANTHER" id="PTHR10954:SF23">
    <property type="entry name" value="RIBONUCLEASE"/>
    <property type="match status" value="1"/>
</dbReference>
<evidence type="ECO:0000256" key="8">
    <source>
        <dbReference type="ARBA" id="ARBA00022490"/>
    </source>
</evidence>
<comment type="subcellular location">
    <subcellularLocation>
        <location evidence="4 13">Cytoplasm</location>
    </subcellularLocation>
</comment>
<evidence type="ECO:0000259" key="17">
    <source>
        <dbReference type="PROSITE" id="PS51975"/>
    </source>
</evidence>
<evidence type="ECO:0000256" key="14">
    <source>
        <dbReference type="PROSITE-ProRule" id="PRU01319"/>
    </source>
</evidence>
<feature type="domain" description="RNase H type-2" evidence="17">
    <location>
        <begin position="1"/>
        <end position="206"/>
    </location>
</feature>
<dbReference type="HOGENOM" id="CLU_036532_0_4_2"/>
<dbReference type="InterPro" id="IPR001352">
    <property type="entry name" value="RNase_HII/HIII"/>
</dbReference>
<dbReference type="SUPFAM" id="SSF53098">
    <property type="entry name" value="Ribonuclease H-like"/>
    <property type="match status" value="1"/>
</dbReference>
<keyword evidence="10 13" id="KW-0479">Metal-binding</keyword>
<dbReference type="EC" id="3.1.26.4" evidence="6 13"/>
<comment type="cofactor">
    <cofactor evidence="13 14">
        <name>Mn(2+)</name>
        <dbReference type="ChEBI" id="CHEBI:29035"/>
    </cofactor>
    <cofactor evidence="13 14">
        <name>Mg(2+)</name>
        <dbReference type="ChEBI" id="CHEBI:18420"/>
    </cofactor>
    <text evidence="13 14">Manganese or magnesium. Binds 1 divalent metal ion per monomer in the absence of substrate. May bind a second metal ion after substrate binding.</text>
</comment>
<dbReference type="InterPro" id="IPR020787">
    <property type="entry name" value="RNase_HII_arc"/>
</dbReference>
<evidence type="ECO:0000256" key="9">
    <source>
        <dbReference type="ARBA" id="ARBA00022722"/>
    </source>
</evidence>
<dbReference type="InterPro" id="IPR024567">
    <property type="entry name" value="RNase_HII/HIII_dom"/>
</dbReference>
<comment type="function">
    <text evidence="3 13 15">Endonuclease that specifically degrades the RNA of RNA-DNA hybrids.</text>
</comment>
<organism evidence="18 19">
    <name type="scientific">Aciduliprofundum boonei (strain DSM 19572 / T469)</name>
    <dbReference type="NCBI Taxonomy" id="439481"/>
    <lineage>
        <taxon>Archaea</taxon>
        <taxon>Methanobacteriati</taxon>
        <taxon>Thermoplasmatota</taxon>
        <taxon>DHVE2 group</taxon>
        <taxon>Candidatus Aciduliprofundum</taxon>
    </lineage>
</organism>
<dbReference type="Pfam" id="PF01351">
    <property type="entry name" value="RNase_HII"/>
    <property type="match status" value="1"/>
</dbReference>
<dbReference type="eggNOG" id="arCOG04121">
    <property type="taxonomic scope" value="Archaea"/>
</dbReference>
<dbReference type="OrthoDB" id="33866at2157"/>
<dbReference type="Proteomes" id="UP000001400">
    <property type="component" value="Chromosome"/>
</dbReference>
<evidence type="ECO:0000256" key="10">
    <source>
        <dbReference type="ARBA" id="ARBA00022723"/>
    </source>
</evidence>
<feature type="binding site" evidence="13 14">
    <location>
        <position position="6"/>
    </location>
    <ligand>
        <name>a divalent metal cation</name>
        <dbReference type="ChEBI" id="CHEBI:60240"/>
    </ligand>
</feature>
<feature type="binding site" evidence="13 14">
    <location>
        <position position="101"/>
    </location>
    <ligand>
        <name>a divalent metal cation</name>
        <dbReference type="ChEBI" id="CHEBI:60240"/>
    </ligand>
</feature>
<evidence type="ECO:0000313" key="18">
    <source>
        <dbReference type="EMBL" id="ADD08765.1"/>
    </source>
</evidence>
<name>B5ID87_ACIB4</name>
<dbReference type="HAMAP" id="MF_00052_A">
    <property type="entry name" value="RNase_HII_A"/>
    <property type="match status" value="1"/>
</dbReference>
<reference evidence="18" key="1">
    <citation type="submission" date="2010-02" db="EMBL/GenBank/DDBJ databases">
        <title>Complete sequence of Aciduliprofundum boonei T469.</title>
        <authorList>
            <consortium name="US DOE Joint Genome Institute"/>
            <person name="Lucas S."/>
            <person name="Copeland A."/>
            <person name="Lapidus A."/>
            <person name="Cheng J.-F."/>
            <person name="Bruce D."/>
            <person name="Goodwin L."/>
            <person name="Pitluck S."/>
            <person name="Saunders E."/>
            <person name="Detter J.C."/>
            <person name="Han C."/>
            <person name="Tapia R."/>
            <person name="Land M."/>
            <person name="Hauser L."/>
            <person name="Kyrpides N."/>
            <person name="Mikhailova N."/>
            <person name="Flores G."/>
            <person name="Reysenbach A.-L."/>
            <person name="Woyke T."/>
        </authorList>
    </citation>
    <scope>NUCLEOTIDE SEQUENCE</scope>
    <source>
        <strain evidence="18">T469</strain>
    </source>
</reference>
<dbReference type="GO" id="GO:0030145">
    <property type="term" value="F:manganese ion binding"/>
    <property type="evidence" value="ECO:0007669"/>
    <property type="project" value="UniProtKB-UniRule"/>
</dbReference>
<accession>B5ID87</accession>
<evidence type="ECO:0000256" key="12">
    <source>
        <dbReference type="ARBA" id="ARBA00022801"/>
    </source>
</evidence>
<evidence type="ECO:0000256" key="16">
    <source>
        <dbReference type="SAM" id="MobiDB-lite"/>
    </source>
</evidence>
<dbReference type="AlphaFoldDB" id="B5ID87"/>
<evidence type="ECO:0000256" key="1">
    <source>
        <dbReference type="ARBA" id="ARBA00000077"/>
    </source>
</evidence>
<dbReference type="STRING" id="439481.Aboo_0956"/>
<protein>
    <recommendedName>
        <fullName evidence="7 13">Ribonuclease HII</fullName>
        <shortName evidence="13">RNase HII</shortName>
        <ecNumber evidence="6 13">3.1.26.4</ecNumber>
    </recommendedName>
</protein>
<evidence type="ECO:0000256" key="4">
    <source>
        <dbReference type="ARBA" id="ARBA00004496"/>
    </source>
</evidence>
<sequence>MSCGVDEAGRGPVIGPLVVAGVCGEESKIASLRVKDSKKLSPKRRERLAEEIKKVASKIVVIKIEPEEIDALREKMTLNEIEVELFARVISQLNGDKVYVDAADVNEDRFAEEIKKKLGKDVEIISEHKADSKYPMVSAASIIAKVERDRIINELKKELGEFGSGYPADERTKRFLEKYVKEHNELPPHTRHSWKSAKRAMKKKEQKKLGDF</sequence>
<dbReference type="InterPro" id="IPR036397">
    <property type="entry name" value="RNaseH_sf"/>
</dbReference>
<dbReference type="InterPro" id="IPR012337">
    <property type="entry name" value="RNaseH-like_sf"/>
</dbReference>
<dbReference type="NCBIfam" id="TIGR00729">
    <property type="entry name" value="ribonuclease HII"/>
    <property type="match status" value="1"/>
</dbReference>
<dbReference type="CDD" id="cd07180">
    <property type="entry name" value="RNase_HII_archaea_like"/>
    <property type="match status" value="1"/>
</dbReference>
<dbReference type="GeneID" id="8827910"/>
<dbReference type="GO" id="GO:0005737">
    <property type="term" value="C:cytoplasm"/>
    <property type="evidence" value="ECO:0007669"/>
    <property type="project" value="UniProtKB-SubCell"/>
</dbReference>
<dbReference type="GO" id="GO:0006298">
    <property type="term" value="P:mismatch repair"/>
    <property type="evidence" value="ECO:0007669"/>
    <property type="project" value="TreeGrafter"/>
</dbReference>
<dbReference type="RefSeq" id="WP_008084170.1">
    <property type="nucleotide sequence ID" value="NC_013926.1"/>
</dbReference>
<dbReference type="FunFam" id="1.10.10.460:FF:000001">
    <property type="entry name" value="Ribonuclease"/>
    <property type="match status" value="1"/>
</dbReference>
<evidence type="ECO:0000256" key="2">
    <source>
        <dbReference type="ARBA" id="ARBA00001946"/>
    </source>
</evidence>
<dbReference type="GO" id="GO:0003723">
    <property type="term" value="F:RNA binding"/>
    <property type="evidence" value="ECO:0007669"/>
    <property type="project" value="UniProtKB-UniRule"/>
</dbReference>
<evidence type="ECO:0000313" key="19">
    <source>
        <dbReference type="Proteomes" id="UP000001400"/>
    </source>
</evidence>
<evidence type="ECO:0000256" key="3">
    <source>
        <dbReference type="ARBA" id="ARBA00004065"/>
    </source>
</evidence>
<evidence type="ECO:0000256" key="7">
    <source>
        <dbReference type="ARBA" id="ARBA00019179"/>
    </source>
</evidence>
<gene>
    <name evidence="13" type="primary">rnhB</name>
    <name evidence="18" type="ordered locus">Aboo_0956</name>
</gene>
<dbReference type="Gene3D" id="1.10.10.460">
    <property type="entry name" value="Ribonuclease hii. Domain 2"/>
    <property type="match status" value="1"/>
</dbReference>
<dbReference type="GO" id="GO:0032299">
    <property type="term" value="C:ribonuclease H2 complex"/>
    <property type="evidence" value="ECO:0007669"/>
    <property type="project" value="TreeGrafter"/>
</dbReference>
<evidence type="ECO:0000256" key="6">
    <source>
        <dbReference type="ARBA" id="ARBA00012180"/>
    </source>
</evidence>
<dbReference type="PANTHER" id="PTHR10954">
    <property type="entry name" value="RIBONUCLEASE H2 SUBUNIT A"/>
    <property type="match status" value="1"/>
</dbReference>
<keyword evidence="8 13" id="KW-0963">Cytoplasm</keyword>
<evidence type="ECO:0000256" key="15">
    <source>
        <dbReference type="RuleBase" id="RU003515"/>
    </source>
</evidence>
<feature type="binding site" evidence="13 14">
    <location>
        <position position="7"/>
    </location>
    <ligand>
        <name>a divalent metal cation</name>
        <dbReference type="ChEBI" id="CHEBI:60240"/>
    </ligand>
</feature>
<dbReference type="KEGG" id="abi:Aboo_0956"/>
<comment type="catalytic activity">
    <reaction evidence="1 13 14 15">
        <text>Endonucleolytic cleavage to 5'-phosphomonoester.</text>
        <dbReference type="EC" id="3.1.26.4"/>
    </reaction>
</comment>
<keyword evidence="9 13" id="KW-0540">Nuclease</keyword>
<feature type="compositionally biased region" description="Basic residues" evidence="16">
    <location>
        <begin position="189"/>
        <end position="206"/>
    </location>
</feature>